<dbReference type="KEGG" id="plia:E4191_20925"/>
<feature type="domain" description="Metallo-beta-lactamase" evidence="1">
    <location>
        <begin position="146"/>
        <end position="357"/>
    </location>
</feature>
<dbReference type="Pfam" id="PF00753">
    <property type="entry name" value="Lactamase_B"/>
    <property type="match status" value="1"/>
</dbReference>
<dbReference type="CDD" id="cd07721">
    <property type="entry name" value="yflN-like_MBL-fold"/>
    <property type="match status" value="1"/>
</dbReference>
<dbReference type="AlphaFoldDB" id="A0A4Y5SUI8"/>
<gene>
    <name evidence="2" type="ORF">E4191_20925</name>
</gene>
<evidence type="ECO:0000313" key="2">
    <source>
        <dbReference type="EMBL" id="QDA36548.1"/>
    </source>
</evidence>
<sequence length="399" mass="42691">MIPPRHHALLDAISVLALIALPKLVGGVRPHVRRRFYAAGAAVAGYSLLTRYHPDQDRPLGMRAHRLIDAAQGAGFCMASMTVPDPRLRAGMQAYGAFSVAVAALSDDRDRRIGAQIPVARTALTGQRTGALTAIGADIACLGLGIVNVVFLGRPDAGDRGWILLDAGLPGTASRIAAAAAARFGPHARPAAIVMTHGHFDHVGALQELADRWDAPVYAHPDELPYLDGTRSYPPPDPGVGGMMARLSPLYPRRPVDLGARLRPLAQDGGIPRLADWEWIHSPGHTPGHVALWRARDRTLLSGDAIITTRQEGAYAALVQPPELHGPPAYFTSDWPAAAASVRRLARLRPETLVPLHGRPLGGPQMREALDRLAREFEQVAMPPEAAQSLAGASRGHLR</sequence>
<protein>
    <submittedName>
        <fullName evidence="2">MBL fold metallo-hydrolase</fullName>
    </submittedName>
</protein>
<proteinExistence type="predicted"/>
<dbReference type="InterPro" id="IPR050855">
    <property type="entry name" value="NDM-1-like"/>
</dbReference>
<dbReference type="Gene3D" id="3.60.15.10">
    <property type="entry name" value="Ribonuclease Z/Hydroxyacylglutathione hydrolase-like"/>
    <property type="match status" value="1"/>
</dbReference>
<dbReference type="Proteomes" id="UP000296374">
    <property type="component" value="Plasmid unnamed4"/>
</dbReference>
<dbReference type="GO" id="GO:0016787">
    <property type="term" value="F:hydrolase activity"/>
    <property type="evidence" value="ECO:0007669"/>
    <property type="project" value="UniProtKB-KW"/>
</dbReference>
<reference evidence="3" key="1">
    <citation type="submission" date="2019-05" db="EMBL/GenBank/DDBJ databases">
        <title>Tamlana fucoidanivorans sp. nov., isolated from the surface of algae collected from Fujian province in China.</title>
        <authorList>
            <person name="Li J."/>
        </authorList>
    </citation>
    <scope>NUCLEOTIDE SEQUENCE [LARGE SCALE GENOMIC DNA]</scope>
    <source>
        <strain evidence="3">2251</strain>
        <plasmid evidence="3">unnamed4</plasmid>
    </source>
</reference>
<organism evidence="2 3">
    <name type="scientific">Paracoccus liaowanqingii</name>
    <dbReference type="NCBI Taxonomy" id="2560053"/>
    <lineage>
        <taxon>Bacteria</taxon>
        <taxon>Pseudomonadati</taxon>
        <taxon>Pseudomonadota</taxon>
        <taxon>Alphaproteobacteria</taxon>
        <taxon>Rhodobacterales</taxon>
        <taxon>Paracoccaceae</taxon>
        <taxon>Paracoccus</taxon>
    </lineage>
</organism>
<keyword evidence="2" id="KW-0614">Plasmid</keyword>
<keyword evidence="2" id="KW-0378">Hydrolase</keyword>
<dbReference type="SUPFAM" id="SSF56281">
    <property type="entry name" value="Metallo-hydrolase/oxidoreductase"/>
    <property type="match status" value="1"/>
</dbReference>
<name>A0A4Y5SUI8_9RHOB</name>
<evidence type="ECO:0000259" key="1">
    <source>
        <dbReference type="SMART" id="SM00849"/>
    </source>
</evidence>
<accession>A0A4Y5SUI8</accession>
<evidence type="ECO:0000313" key="3">
    <source>
        <dbReference type="Proteomes" id="UP000296374"/>
    </source>
</evidence>
<geneLocation type="plasmid" evidence="2 3">
    <name>unnamed4</name>
</geneLocation>
<dbReference type="EMBL" id="CP040763">
    <property type="protein sequence ID" value="QDA36548.1"/>
    <property type="molecule type" value="Genomic_DNA"/>
</dbReference>
<dbReference type="PANTHER" id="PTHR42951">
    <property type="entry name" value="METALLO-BETA-LACTAMASE DOMAIN-CONTAINING"/>
    <property type="match status" value="1"/>
</dbReference>
<dbReference type="InterPro" id="IPR036866">
    <property type="entry name" value="RibonucZ/Hydroxyglut_hydro"/>
</dbReference>
<dbReference type="SMART" id="SM00849">
    <property type="entry name" value="Lactamase_B"/>
    <property type="match status" value="1"/>
</dbReference>
<dbReference type="PANTHER" id="PTHR42951:SF17">
    <property type="entry name" value="METALLO-BETA-LACTAMASE DOMAIN-CONTAINING PROTEIN"/>
    <property type="match status" value="1"/>
</dbReference>
<dbReference type="InterPro" id="IPR001279">
    <property type="entry name" value="Metallo-B-lactamas"/>
</dbReference>